<protein>
    <recommendedName>
        <fullName evidence="12">Ubiquinone biosynthesis protein UbiA</fullName>
    </recommendedName>
</protein>
<dbReference type="Gene3D" id="1.10.357.140">
    <property type="entry name" value="UbiA prenyltransferase"/>
    <property type="match status" value="1"/>
</dbReference>
<feature type="transmembrane region" description="Helical" evidence="9">
    <location>
        <begin position="109"/>
        <end position="139"/>
    </location>
</feature>
<dbReference type="EMBL" id="QZJZ01000017">
    <property type="protein sequence ID" value="RJP61027.1"/>
    <property type="molecule type" value="Genomic_DNA"/>
</dbReference>
<evidence type="ECO:0000256" key="5">
    <source>
        <dbReference type="ARBA" id="ARBA00022679"/>
    </source>
</evidence>
<dbReference type="PANTHER" id="PTHR11048:SF28">
    <property type="entry name" value="4-HYDROXYBENZOATE POLYPRENYLTRANSFERASE, MITOCHONDRIAL"/>
    <property type="match status" value="1"/>
</dbReference>
<dbReference type="GO" id="GO:0005886">
    <property type="term" value="C:plasma membrane"/>
    <property type="evidence" value="ECO:0007669"/>
    <property type="project" value="TreeGrafter"/>
</dbReference>
<dbReference type="Pfam" id="PF01040">
    <property type="entry name" value="UbiA"/>
    <property type="match status" value="1"/>
</dbReference>
<comment type="similarity">
    <text evidence="3">Belongs to the UbiA prenyltransferase family.</text>
</comment>
<gene>
    <name evidence="10" type="ORF">C4541_02855</name>
</gene>
<dbReference type="InterPro" id="IPR044878">
    <property type="entry name" value="UbiA_sf"/>
</dbReference>
<sequence>MLCLTKSEIAGLLQSAMRTNTIVQRLVLYSELIRIPNGFTATADSMAGYILAAGMPYIRVLPMILVAIASFCLYSAGAVLNDIRDLRKDQMFFPHRPIAAKKISVQEAWIFFCALLFFGCGLCWLINPMVCAISLFLVGSICMYDVAFKRIIVLSSFWMGVCRFLNMLLGMAIVWQPGDIGQYYYYPAGLFIYVMFLCLAVKLGERGRYRRSSALYILLFVVVYYAVGFALKYFWYPAGYACLLCLVLAVWVMYGAYITGNGPFSNVMKSLTLGIILFDAMLTGGQSGWTPAVIVLGCLVPSVVLSQFFRIT</sequence>
<dbReference type="Proteomes" id="UP000266426">
    <property type="component" value="Unassembled WGS sequence"/>
</dbReference>
<comment type="subcellular location">
    <subcellularLocation>
        <location evidence="2">Membrane</location>
        <topology evidence="2">Multi-pass membrane protein</topology>
    </subcellularLocation>
</comment>
<keyword evidence="4" id="KW-1003">Cell membrane</keyword>
<dbReference type="GO" id="GO:0016765">
    <property type="term" value="F:transferase activity, transferring alkyl or aryl (other than methyl) groups"/>
    <property type="evidence" value="ECO:0007669"/>
    <property type="project" value="InterPro"/>
</dbReference>
<dbReference type="InterPro" id="IPR039653">
    <property type="entry name" value="Prenyltransferase"/>
</dbReference>
<name>A0A3A4RE71_9BACT</name>
<feature type="transmembrane region" description="Helical" evidence="9">
    <location>
        <begin position="60"/>
        <end position="80"/>
    </location>
</feature>
<evidence type="ECO:0000256" key="8">
    <source>
        <dbReference type="ARBA" id="ARBA00023136"/>
    </source>
</evidence>
<feature type="transmembrane region" description="Helical" evidence="9">
    <location>
        <begin position="288"/>
        <end position="309"/>
    </location>
</feature>
<keyword evidence="6 9" id="KW-0812">Transmembrane</keyword>
<keyword evidence="8 9" id="KW-0472">Membrane</keyword>
<evidence type="ECO:0008006" key="12">
    <source>
        <dbReference type="Google" id="ProtNLM"/>
    </source>
</evidence>
<feature type="transmembrane region" description="Helical" evidence="9">
    <location>
        <begin position="151"/>
        <end position="177"/>
    </location>
</feature>
<feature type="transmembrane region" description="Helical" evidence="9">
    <location>
        <begin position="237"/>
        <end position="257"/>
    </location>
</feature>
<evidence type="ECO:0000313" key="10">
    <source>
        <dbReference type="EMBL" id="RJP61027.1"/>
    </source>
</evidence>
<feature type="transmembrane region" description="Helical" evidence="9">
    <location>
        <begin position="264"/>
        <end position="282"/>
    </location>
</feature>
<keyword evidence="7 9" id="KW-1133">Transmembrane helix</keyword>
<evidence type="ECO:0000256" key="7">
    <source>
        <dbReference type="ARBA" id="ARBA00022989"/>
    </source>
</evidence>
<dbReference type="AlphaFoldDB" id="A0A3A4RE71"/>
<dbReference type="InterPro" id="IPR000537">
    <property type="entry name" value="UbiA_prenyltransferase"/>
</dbReference>
<evidence type="ECO:0000256" key="2">
    <source>
        <dbReference type="ARBA" id="ARBA00004141"/>
    </source>
</evidence>
<feature type="transmembrane region" description="Helical" evidence="9">
    <location>
        <begin position="183"/>
        <end position="201"/>
    </location>
</feature>
<accession>A0A3A4RE71</accession>
<organism evidence="10 11">
    <name type="scientific">Candidatus Auribacter fodinae</name>
    <dbReference type="NCBI Taxonomy" id="2093366"/>
    <lineage>
        <taxon>Bacteria</taxon>
        <taxon>Pseudomonadati</taxon>
        <taxon>Candidatus Auribacterota</taxon>
        <taxon>Candidatus Auribacteria</taxon>
        <taxon>Candidatus Auribacterales</taxon>
        <taxon>Candidatus Auribacteraceae</taxon>
        <taxon>Candidatus Auribacter</taxon>
    </lineage>
</organism>
<comment type="caution">
    <text evidence="10">The sequence shown here is derived from an EMBL/GenBank/DDBJ whole genome shotgun (WGS) entry which is preliminary data.</text>
</comment>
<reference evidence="10 11" key="1">
    <citation type="journal article" date="2017" name="ISME J.">
        <title>Energy and carbon metabolisms in a deep terrestrial subsurface fluid microbial community.</title>
        <authorList>
            <person name="Momper L."/>
            <person name="Jungbluth S.P."/>
            <person name="Lee M.D."/>
            <person name="Amend J.P."/>
        </authorList>
    </citation>
    <scope>NUCLEOTIDE SEQUENCE [LARGE SCALE GENOMIC DNA]</scope>
    <source>
        <strain evidence="10">SURF_26</strain>
    </source>
</reference>
<evidence type="ECO:0000256" key="6">
    <source>
        <dbReference type="ARBA" id="ARBA00022692"/>
    </source>
</evidence>
<feature type="transmembrane region" description="Helical" evidence="9">
    <location>
        <begin position="213"/>
        <end position="231"/>
    </location>
</feature>
<evidence type="ECO:0000256" key="4">
    <source>
        <dbReference type="ARBA" id="ARBA00022475"/>
    </source>
</evidence>
<proteinExistence type="inferred from homology"/>
<evidence type="ECO:0000313" key="11">
    <source>
        <dbReference type="Proteomes" id="UP000266426"/>
    </source>
</evidence>
<evidence type="ECO:0000256" key="3">
    <source>
        <dbReference type="ARBA" id="ARBA00005985"/>
    </source>
</evidence>
<evidence type="ECO:0000256" key="9">
    <source>
        <dbReference type="SAM" id="Phobius"/>
    </source>
</evidence>
<dbReference type="PANTHER" id="PTHR11048">
    <property type="entry name" value="PRENYLTRANSFERASES"/>
    <property type="match status" value="1"/>
</dbReference>
<evidence type="ECO:0000256" key="1">
    <source>
        <dbReference type="ARBA" id="ARBA00001946"/>
    </source>
</evidence>
<comment type="cofactor">
    <cofactor evidence="1">
        <name>Mg(2+)</name>
        <dbReference type="ChEBI" id="CHEBI:18420"/>
    </cofactor>
</comment>
<keyword evidence="5" id="KW-0808">Transferase</keyword>